<feature type="transmembrane region" description="Helical" evidence="10">
    <location>
        <begin position="96"/>
        <end position="116"/>
    </location>
</feature>
<evidence type="ECO:0000256" key="10">
    <source>
        <dbReference type="SAM" id="Phobius"/>
    </source>
</evidence>
<evidence type="ECO:0000259" key="11">
    <source>
        <dbReference type="PROSITE" id="PS50262"/>
    </source>
</evidence>
<keyword evidence="13" id="KW-1185">Reference proteome</keyword>
<name>A0ABY6KBX2_9ARAC</name>
<evidence type="ECO:0000313" key="13">
    <source>
        <dbReference type="Proteomes" id="UP001235939"/>
    </source>
</evidence>
<comment type="subcellular location">
    <subcellularLocation>
        <location evidence="1">Cell membrane</location>
        <topology evidence="1">Multi-pass membrane protein</topology>
    </subcellularLocation>
</comment>
<reference evidence="12 13" key="1">
    <citation type="submission" date="2022-01" db="EMBL/GenBank/DDBJ databases">
        <title>A chromosomal length assembly of Cordylochernes scorpioides.</title>
        <authorList>
            <person name="Zeh D."/>
            <person name="Zeh J."/>
        </authorList>
    </citation>
    <scope>NUCLEOTIDE SEQUENCE [LARGE SCALE GENOMIC DNA]</scope>
    <source>
        <strain evidence="12">IN4F17</strain>
        <tissue evidence="12">Whole Body</tissue>
    </source>
</reference>
<feature type="transmembrane region" description="Helical" evidence="10">
    <location>
        <begin position="176"/>
        <end position="196"/>
    </location>
</feature>
<evidence type="ECO:0000256" key="9">
    <source>
        <dbReference type="ARBA" id="ARBA00023224"/>
    </source>
</evidence>
<dbReference type="InterPro" id="IPR000276">
    <property type="entry name" value="GPCR_Rhodpsn"/>
</dbReference>
<dbReference type="PROSITE" id="PS50262">
    <property type="entry name" value="G_PROTEIN_RECEP_F1_2"/>
    <property type="match status" value="1"/>
</dbReference>
<evidence type="ECO:0000256" key="6">
    <source>
        <dbReference type="ARBA" id="ARBA00023040"/>
    </source>
</evidence>
<accession>A0ABY6KBX2</accession>
<dbReference type="PANTHER" id="PTHR24228:SF71">
    <property type="entry name" value="PROTEIN TRAPPED IN ENDODERM-1"/>
    <property type="match status" value="1"/>
</dbReference>
<feature type="transmembrane region" description="Helical" evidence="10">
    <location>
        <begin position="136"/>
        <end position="155"/>
    </location>
</feature>
<sequence length="412" mass="45494">MCVVGRHYLCSHGAKWFQASMGNTKDEAGWMSEKGQRRRRGQRGSLCGDVQGAELPSHAVSVFAAVCCIFFIVAGVVGNLLTLIALRRHRAPNTAFVLNLAAVDLAFCALSLPPTAARFLARRWPLGESICSFFPLLFYGNVGISVTSLACVAVSRYVLVARPALYQRMCMNPRRLAMLLVATWLFGLGMLVPPLFRLWGQFGLDEANFSCTILADQRGKSPKKFLFIFGLVFPVTLIIIFNGCIFLKVRQSARTLATHGQANPHPLSRPRLNKREARMTMLMFLTFVAFLVCFLPLTICNMLEKTRKVSPDVSTLASVLAWMSACINPVLYVAVNRQYRRAILSLVCPRSRLGLQSPSTGSTGESMGTLRRTTIKVCPTPEILPLKPAPVKLPGMVPERQNGDVGRCQEKL</sequence>
<feature type="transmembrane region" description="Helical" evidence="10">
    <location>
        <begin position="62"/>
        <end position="84"/>
    </location>
</feature>
<dbReference type="EMBL" id="CP092865">
    <property type="protein sequence ID" value="UYV65353.1"/>
    <property type="molecule type" value="Genomic_DNA"/>
</dbReference>
<evidence type="ECO:0000256" key="7">
    <source>
        <dbReference type="ARBA" id="ARBA00023136"/>
    </source>
</evidence>
<feature type="transmembrane region" description="Helical" evidence="10">
    <location>
        <begin position="319"/>
        <end position="335"/>
    </location>
</feature>
<evidence type="ECO:0000256" key="1">
    <source>
        <dbReference type="ARBA" id="ARBA00004651"/>
    </source>
</evidence>
<evidence type="ECO:0000256" key="2">
    <source>
        <dbReference type="ARBA" id="ARBA00010663"/>
    </source>
</evidence>
<evidence type="ECO:0000256" key="5">
    <source>
        <dbReference type="ARBA" id="ARBA00022989"/>
    </source>
</evidence>
<dbReference type="Pfam" id="PF00001">
    <property type="entry name" value="7tm_1"/>
    <property type="match status" value="1"/>
</dbReference>
<feature type="domain" description="G-protein coupled receptors family 1 profile" evidence="11">
    <location>
        <begin position="75"/>
        <end position="332"/>
    </location>
</feature>
<feature type="transmembrane region" description="Helical" evidence="10">
    <location>
        <begin position="225"/>
        <end position="247"/>
    </location>
</feature>
<keyword evidence="4 10" id="KW-0812">Transmembrane</keyword>
<dbReference type="Proteomes" id="UP001235939">
    <property type="component" value="Chromosome 03"/>
</dbReference>
<feature type="transmembrane region" description="Helical" evidence="10">
    <location>
        <begin position="279"/>
        <end position="299"/>
    </location>
</feature>
<keyword evidence="3" id="KW-1003">Cell membrane</keyword>
<evidence type="ECO:0000256" key="3">
    <source>
        <dbReference type="ARBA" id="ARBA00022475"/>
    </source>
</evidence>
<dbReference type="InterPro" id="IPR017452">
    <property type="entry name" value="GPCR_Rhodpsn_7TM"/>
</dbReference>
<protein>
    <recommendedName>
        <fullName evidence="11">G-protein coupled receptors family 1 profile domain-containing protein</fullName>
    </recommendedName>
</protein>
<evidence type="ECO:0000256" key="4">
    <source>
        <dbReference type="ARBA" id="ARBA00022692"/>
    </source>
</evidence>
<keyword evidence="7 10" id="KW-0472">Membrane</keyword>
<keyword evidence="6" id="KW-0297">G-protein coupled receptor</keyword>
<evidence type="ECO:0000313" key="12">
    <source>
        <dbReference type="EMBL" id="UYV65353.1"/>
    </source>
</evidence>
<keyword evidence="8" id="KW-0675">Receptor</keyword>
<proteinExistence type="inferred from homology"/>
<keyword evidence="5 10" id="KW-1133">Transmembrane helix</keyword>
<evidence type="ECO:0000256" key="8">
    <source>
        <dbReference type="ARBA" id="ARBA00023170"/>
    </source>
</evidence>
<comment type="similarity">
    <text evidence="2">Belongs to the G-protein coupled receptor 1 family.</text>
</comment>
<gene>
    <name evidence="12" type="ORF">LAZ67_3004027</name>
</gene>
<organism evidence="12 13">
    <name type="scientific">Cordylochernes scorpioides</name>
    <dbReference type="NCBI Taxonomy" id="51811"/>
    <lineage>
        <taxon>Eukaryota</taxon>
        <taxon>Metazoa</taxon>
        <taxon>Ecdysozoa</taxon>
        <taxon>Arthropoda</taxon>
        <taxon>Chelicerata</taxon>
        <taxon>Arachnida</taxon>
        <taxon>Pseudoscorpiones</taxon>
        <taxon>Cheliferoidea</taxon>
        <taxon>Chernetidae</taxon>
        <taxon>Cordylochernes</taxon>
    </lineage>
</organism>
<dbReference type="SUPFAM" id="SSF81321">
    <property type="entry name" value="Family A G protein-coupled receptor-like"/>
    <property type="match status" value="1"/>
</dbReference>
<dbReference type="Gene3D" id="1.20.1070.10">
    <property type="entry name" value="Rhodopsin 7-helix transmembrane proteins"/>
    <property type="match status" value="1"/>
</dbReference>
<keyword evidence="9" id="KW-0807">Transducer</keyword>
<dbReference type="PANTHER" id="PTHR24228">
    <property type="entry name" value="B2 BRADYKININ RECEPTOR/ANGIOTENSIN II RECEPTOR"/>
    <property type="match status" value="1"/>
</dbReference>
<dbReference type="PRINTS" id="PR00237">
    <property type="entry name" value="GPCRRHODOPSN"/>
</dbReference>